<accession>A0ABM9I591</accession>
<dbReference type="Proteomes" id="UP001162030">
    <property type="component" value="Chromosome"/>
</dbReference>
<organism evidence="1 2">
    <name type="scientific">Methylocaldum szegediense</name>
    <dbReference type="NCBI Taxonomy" id="73780"/>
    <lineage>
        <taxon>Bacteria</taxon>
        <taxon>Pseudomonadati</taxon>
        <taxon>Pseudomonadota</taxon>
        <taxon>Gammaproteobacteria</taxon>
        <taxon>Methylococcales</taxon>
        <taxon>Methylococcaceae</taxon>
        <taxon>Methylocaldum</taxon>
    </lineage>
</organism>
<keyword evidence="2" id="KW-1185">Reference proteome</keyword>
<name>A0ABM9I591_9GAMM</name>
<evidence type="ECO:0000313" key="1">
    <source>
        <dbReference type="EMBL" id="CAI8900885.1"/>
    </source>
</evidence>
<reference evidence="1 2" key="1">
    <citation type="submission" date="2023-03" db="EMBL/GenBank/DDBJ databases">
        <authorList>
            <person name="Pearce D."/>
        </authorList>
    </citation>
    <scope>NUCLEOTIDE SEQUENCE [LARGE SCALE GENOMIC DNA]</scope>
    <source>
        <strain evidence="1">Msz</strain>
    </source>
</reference>
<evidence type="ECO:0000313" key="2">
    <source>
        <dbReference type="Proteomes" id="UP001162030"/>
    </source>
</evidence>
<gene>
    <name evidence="1" type="ORF">MSZNOR_3437</name>
</gene>
<sequence>MQHNPALPFKLDLESASIWLDGLYMANTRECCRVLYPMLKALNASTVEPRLRFAILEKCRTTVSRLDKELLPYFLNKAFPLDAKTRKIASLSSRFFGELATGYRQIAEAESFAEDFDLPDQMRVVASAFEYFANSLLRSAQIFEAQAPMFWSFVFGLFRRAEEQGLCHSAQPDQASDADFVAQYFKVAVLFWMAAPGRLSQQDMQWLFDFLTARAELVRIEATPVSGGTRAVFYFDPAVGGSIMPVPARASVDKPGLRFLFMERLLNEFRAEIRAHGKPEESPLNVVLARLGDRLPHQPEMTARRALASVGMEASTQAVGRVALRAASDSSRVLWSNLDLLELAPPNSDLGSEGFGSKSTGTFAAALASGSGATVESFAIGFSDMRAAKVYRSDLPGFYIVDLGGRFFRTGDLLSLNTDDEIVQVGIVRAGQIYNGQFCYNVELFGNHPRVVRFSSDSSANRLHKGLMFETDSDWPATLVVPRVKLRCGDNILVEEQGVKKTLRVAKLMEANSNFCHIALTAAEASA</sequence>
<protein>
    <submittedName>
        <fullName evidence="1">Cyclic-di-GMP-binding protein</fullName>
    </submittedName>
</protein>
<dbReference type="EMBL" id="OX458333">
    <property type="protein sequence ID" value="CAI8900885.1"/>
    <property type="molecule type" value="Genomic_DNA"/>
</dbReference>
<proteinExistence type="predicted"/>